<dbReference type="AlphaFoldDB" id="A0AAD9FTV1"/>
<feature type="domain" description="BRCT" evidence="2">
    <location>
        <begin position="1"/>
        <end position="122"/>
    </location>
</feature>
<dbReference type="EMBL" id="JAODAN010000002">
    <property type="protein sequence ID" value="KAK1926023.1"/>
    <property type="molecule type" value="Genomic_DNA"/>
</dbReference>
<reference evidence="3" key="1">
    <citation type="submission" date="2023-02" db="EMBL/GenBank/DDBJ databases">
        <title>Identification and recombinant expression of a fungal hydrolase from Papiliotrema laurentii that hydrolyzes apple cutin and clears colloidal polyester polyurethane.</title>
        <authorList>
            <consortium name="DOE Joint Genome Institute"/>
            <person name="Roman V.A."/>
            <person name="Bojanowski C."/>
            <person name="Crable B.R."/>
            <person name="Wagner D.N."/>
            <person name="Hung C.S."/>
            <person name="Nadeau L.J."/>
            <person name="Schratz L."/>
            <person name="Haridas S."/>
            <person name="Pangilinan J."/>
            <person name="Lipzen A."/>
            <person name="Na H."/>
            <person name="Yan M."/>
            <person name="Ng V."/>
            <person name="Grigoriev I.V."/>
            <person name="Spatafora J.W."/>
            <person name="Barlow D."/>
            <person name="Biffinger J."/>
            <person name="Kelley-Loughnane N."/>
            <person name="Varaljay V.A."/>
            <person name="Crookes-Goodson W.J."/>
        </authorList>
    </citation>
    <scope>NUCLEOTIDE SEQUENCE</scope>
    <source>
        <strain evidence="3">5307AH</strain>
    </source>
</reference>
<evidence type="ECO:0000313" key="3">
    <source>
        <dbReference type="EMBL" id="KAK1926023.1"/>
    </source>
</evidence>
<dbReference type="Proteomes" id="UP001182556">
    <property type="component" value="Unassembled WGS sequence"/>
</dbReference>
<dbReference type="PROSITE" id="PS50172">
    <property type="entry name" value="BRCT"/>
    <property type="match status" value="1"/>
</dbReference>
<dbReference type="InterPro" id="IPR001357">
    <property type="entry name" value="BRCT_dom"/>
</dbReference>
<name>A0AAD9FTV1_PAPLA</name>
<dbReference type="InterPro" id="IPR036420">
    <property type="entry name" value="BRCT_dom_sf"/>
</dbReference>
<comment type="caution">
    <text evidence="3">The sequence shown here is derived from an EMBL/GenBank/DDBJ whole genome shotgun (WGS) entry which is preliminary data.</text>
</comment>
<accession>A0AAD9FTV1</accession>
<gene>
    <name evidence="3" type="ORF">DB88DRAFT_508147</name>
</gene>
<feature type="region of interest" description="Disordered" evidence="1">
    <location>
        <begin position="219"/>
        <end position="243"/>
    </location>
</feature>
<evidence type="ECO:0000313" key="4">
    <source>
        <dbReference type="Proteomes" id="UP001182556"/>
    </source>
</evidence>
<evidence type="ECO:0000256" key="1">
    <source>
        <dbReference type="SAM" id="MobiDB-lite"/>
    </source>
</evidence>
<organism evidence="3 4">
    <name type="scientific">Papiliotrema laurentii</name>
    <name type="common">Cryptococcus laurentii</name>
    <dbReference type="NCBI Taxonomy" id="5418"/>
    <lineage>
        <taxon>Eukaryota</taxon>
        <taxon>Fungi</taxon>
        <taxon>Dikarya</taxon>
        <taxon>Basidiomycota</taxon>
        <taxon>Agaricomycotina</taxon>
        <taxon>Tremellomycetes</taxon>
        <taxon>Tremellales</taxon>
        <taxon>Rhynchogastremaceae</taxon>
        <taxon>Papiliotrema</taxon>
    </lineage>
</organism>
<sequence>MQGFLNDIFLWIIAENKRNRKISQYASEVRKHGGESAKNLKRLTHLVVDDHLVPPTMTVPDEIAPVAQNLDRSTLPQIIRNYGRVDGGVRGGDADKIHIVRRTWLDACLREQRLVATEPYVIHGVLHSKANPTSLAVKRPATVGPVVPSCGSTLGGGEWVDFDEAAYVLVPLPRGDYSSNAMLKEATQAFADRRSRYVVSWRFVLDCAAEEELLSPANYKIVTDGDDDQDGERAGRRPPPPPY</sequence>
<dbReference type="SUPFAM" id="SSF52113">
    <property type="entry name" value="BRCT domain"/>
    <property type="match status" value="1"/>
</dbReference>
<proteinExistence type="predicted"/>
<keyword evidence="4" id="KW-1185">Reference proteome</keyword>
<evidence type="ECO:0000259" key="2">
    <source>
        <dbReference type="PROSITE" id="PS50172"/>
    </source>
</evidence>
<protein>
    <recommendedName>
        <fullName evidence="2">BRCT domain-containing protein</fullName>
    </recommendedName>
</protein>
<dbReference type="Gene3D" id="3.40.50.10190">
    <property type="entry name" value="BRCT domain"/>
    <property type="match status" value="1"/>
</dbReference>